<dbReference type="GO" id="GO:0006508">
    <property type="term" value="P:proteolysis"/>
    <property type="evidence" value="ECO:0007669"/>
    <property type="project" value="UniProtKB-KW"/>
</dbReference>
<feature type="region of interest" description="Disordered" evidence="5">
    <location>
        <begin position="135"/>
        <end position="154"/>
    </location>
</feature>
<keyword evidence="2" id="KW-0645">Protease</keyword>
<reference evidence="6 7" key="1">
    <citation type="journal article" date="2015" name="Genome Biol. Evol.">
        <title>Comparative Genomics of a Bacterivorous Green Alga Reveals Evolutionary Causalities and Consequences of Phago-Mixotrophic Mode of Nutrition.</title>
        <authorList>
            <person name="Burns J.A."/>
            <person name="Paasch A."/>
            <person name="Narechania A."/>
            <person name="Kim E."/>
        </authorList>
    </citation>
    <scope>NUCLEOTIDE SEQUENCE [LARGE SCALE GENOMIC DNA]</scope>
    <source>
        <strain evidence="6 7">PLY_AMNH</strain>
    </source>
</reference>
<evidence type="ECO:0000313" key="7">
    <source>
        <dbReference type="Proteomes" id="UP001190700"/>
    </source>
</evidence>
<evidence type="ECO:0000313" key="6">
    <source>
        <dbReference type="EMBL" id="KAK3260746.1"/>
    </source>
</evidence>
<keyword evidence="7" id="KW-1185">Reference proteome</keyword>
<dbReference type="AlphaFoldDB" id="A0AAE0KU24"/>
<evidence type="ECO:0000256" key="1">
    <source>
        <dbReference type="ARBA" id="ARBA00006534"/>
    </source>
</evidence>
<proteinExistence type="inferred from homology"/>
<dbReference type="InterPro" id="IPR005320">
    <property type="entry name" value="Peptidase_S51"/>
</dbReference>
<dbReference type="EMBL" id="LGRX02017450">
    <property type="protein sequence ID" value="KAK3260746.1"/>
    <property type="molecule type" value="Genomic_DNA"/>
</dbReference>
<protein>
    <submittedName>
        <fullName evidence="6">Uncharacterized protein</fullName>
    </submittedName>
</protein>
<comment type="caution">
    <text evidence="6">The sequence shown here is derived from an EMBL/GenBank/DDBJ whole genome shotgun (WGS) entry which is preliminary data.</text>
</comment>
<name>A0AAE0KU24_9CHLO</name>
<dbReference type="GO" id="GO:0008236">
    <property type="term" value="F:serine-type peptidase activity"/>
    <property type="evidence" value="ECO:0007669"/>
    <property type="project" value="UniProtKB-KW"/>
</dbReference>
<comment type="similarity">
    <text evidence="1">Belongs to the peptidase S51 family.</text>
</comment>
<evidence type="ECO:0000256" key="5">
    <source>
        <dbReference type="SAM" id="MobiDB-lite"/>
    </source>
</evidence>
<feature type="compositionally biased region" description="Basic residues" evidence="5">
    <location>
        <begin position="143"/>
        <end position="154"/>
    </location>
</feature>
<evidence type="ECO:0000256" key="2">
    <source>
        <dbReference type="ARBA" id="ARBA00022670"/>
    </source>
</evidence>
<gene>
    <name evidence="6" type="ORF">CYMTET_30307</name>
</gene>
<keyword evidence="3" id="KW-0378">Hydrolase</keyword>
<dbReference type="Proteomes" id="UP001190700">
    <property type="component" value="Unassembled WGS sequence"/>
</dbReference>
<sequence length="283" mass="31467">MALSRASMSKALFRLSPSTLTISMRVSKISYGKNRMPKLATRDYHALLHNRRSSPFLDQRKKFSLVPSCSVLTTNRCCASTSTAPLEERDQGRLILTSNGLSTEPLKRTFLELMEPKAANVIAYIPTAILAPSGTSKASPGVQRRRNRQEGKRRAKVLQEELCMPVKSIDISVVTGEELQEQLDGISAFYVDGGNTFFLHYHAVQSGFTQYARELVHTGQALYVGKSAGSIITGLTASTALWKGWDDPTVVPLDINDPKVRPRAPLEYYCWMCMRHALHDSSM</sequence>
<dbReference type="InterPro" id="IPR029062">
    <property type="entry name" value="Class_I_gatase-like"/>
</dbReference>
<dbReference type="Gene3D" id="3.40.50.880">
    <property type="match status" value="1"/>
</dbReference>
<evidence type="ECO:0000256" key="3">
    <source>
        <dbReference type="ARBA" id="ARBA00022801"/>
    </source>
</evidence>
<organism evidence="6 7">
    <name type="scientific">Cymbomonas tetramitiformis</name>
    <dbReference type="NCBI Taxonomy" id="36881"/>
    <lineage>
        <taxon>Eukaryota</taxon>
        <taxon>Viridiplantae</taxon>
        <taxon>Chlorophyta</taxon>
        <taxon>Pyramimonadophyceae</taxon>
        <taxon>Pyramimonadales</taxon>
        <taxon>Pyramimonadaceae</taxon>
        <taxon>Cymbomonas</taxon>
    </lineage>
</organism>
<evidence type="ECO:0000256" key="4">
    <source>
        <dbReference type="ARBA" id="ARBA00022825"/>
    </source>
</evidence>
<accession>A0AAE0KU24</accession>
<dbReference type="Pfam" id="PF03575">
    <property type="entry name" value="Peptidase_S51"/>
    <property type="match status" value="1"/>
</dbReference>
<keyword evidence="4" id="KW-0720">Serine protease</keyword>